<evidence type="ECO:0000313" key="2">
    <source>
        <dbReference type="EMBL" id="TLP36207.1"/>
    </source>
</evidence>
<gene>
    <name evidence="2" type="ORF">FDK22_13130</name>
</gene>
<keyword evidence="1" id="KW-0472">Membrane</keyword>
<dbReference type="Proteomes" id="UP000308901">
    <property type="component" value="Unassembled WGS sequence"/>
</dbReference>
<keyword evidence="1" id="KW-1133">Transmembrane helix</keyword>
<accession>A0A5R8XYX1</accession>
<feature type="transmembrane region" description="Helical" evidence="1">
    <location>
        <begin position="97"/>
        <end position="121"/>
    </location>
</feature>
<keyword evidence="1" id="KW-0812">Transmembrane</keyword>
<protein>
    <submittedName>
        <fullName evidence="2">Uncharacterized protein</fullName>
    </submittedName>
</protein>
<reference evidence="2 3" key="1">
    <citation type="submission" date="2019-05" db="EMBL/GenBank/DDBJ databases">
        <title>Arcobacter sp. nov., isolated from sea sediment.</title>
        <authorList>
            <person name="Kim W."/>
        </authorList>
    </citation>
    <scope>NUCLEOTIDE SEQUENCE [LARGE SCALE GENOMIC DNA]</scope>
    <source>
        <strain evidence="2 3">CAU 1517</strain>
    </source>
</reference>
<dbReference type="EMBL" id="VANU01000006">
    <property type="protein sequence ID" value="TLP36207.1"/>
    <property type="molecule type" value="Genomic_DNA"/>
</dbReference>
<keyword evidence="3" id="KW-1185">Reference proteome</keyword>
<sequence length="134" mass="15910">MNEKTADETIMFFEEARVVLYSLDERIMAFNEASERLDKSIESFKKVDSDINKLGEVISKKIYLKNIEEEVSKSVEYLFDADLEIRKYSKSINDFRFHYLSIFTAIIISSTFASLITFTIIKFDYFEELYHLFF</sequence>
<organism evidence="2 3">
    <name type="scientific">Arcobacter arenosus</name>
    <dbReference type="NCBI Taxonomy" id="2576037"/>
    <lineage>
        <taxon>Bacteria</taxon>
        <taxon>Pseudomonadati</taxon>
        <taxon>Campylobacterota</taxon>
        <taxon>Epsilonproteobacteria</taxon>
        <taxon>Campylobacterales</taxon>
        <taxon>Arcobacteraceae</taxon>
        <taxon>Arcobacter</taxon>
    </lineage>
</organism>
<comment type="caution">
    <text evidence="2">The sequence shown here is derived from an EMBL/GenBank/DDBJ whole genome shotgun (WGS) entry which is preliminary data.</text>
</comment>
<evidence type="ECO:0000313" key="3">
    <source>
        <dbReference type="Proteomes" id="UP000308901"/>
    </source>
</evidence>
<evidence type="ECO:0000256" key="1">
    <source>
        <dbReference type="SAM" id="Phobius"/>
    </source>
</evidence>
<dbReference type="AlphaFoldDB" id="A0A5R8XYX1"/>
<dbReference type="OrthoDB" id="9889570at2"/>
<name>A0A5R8XYX1_9BACT</name>
<proteinExistence type="predicted"/>
<dbReference type="RefSeq" id="WP_138153437.1">
    <property type="nucleotide sequence ID" value="NZ_VANU01000006.1"/>
</dbReference>